<name>A0ABW2YCW3_9GAMM</name>
<keyword evidence="2" id="KW-0378">Hydrolase</keyword>
<dbReference type="InterPro" id="IPR012338">
    <property type="entry name" value="Beta-lactam/transpept-like"/>
</dbReference>
<dbReference type="RefSeq" id="WP_386823937.1">
    <property type="nucleotide sequence ID" value="NZ_JBHTIF010000001.1"/>
</dbReference>
<dbReference type="EMBL" id="JBHTIF010000001">
    <property type="protein sequence ID" value="MFD0726309.1"/>
    <property type="molecule type" value="Genomic_DNA"/>
</dbReference>
<gene>
    <name evidence="2" type="ORF">ACFQ0E_11965</name>
</gene>
<reference evidence="3" key="1">
    <citation type="journal article" date="2019" name="Int. J. Syst. Evol. Microbiol.">
        <title>The Global Catalogue of Microorganisms (GCM) 10K type strain sequencing project: providing services to taxonomists for standard genome sequencing and annotation.</title>
        <authorList>
            <consortium name="The Broad Institute Genomics Platform"/>
            <consortium name="The Broad Institute Genome Sequencing Center for Infectious Disease"/>
            <person name="Wu L."/>
            <person name="Ma J."/>
        </authorList>
    </citation>
    <scope>NUCLEOTIDE SEQUENCE [LARGE SCALE GENOMIC DNA]</scope>
    <source>
        <strain evidence="3">CCUG 55585</strain>
    </source>
</reference>
<dbReference type="SUPFAM" id="SSF56601">
    <property type="entry name" value="beta-lactamase/transpeptidase-like"/>
    <property type="match status" value="1"/>
</dbReference>
<keyword evidence="3" id="KW-1185">Reference proteome</keyword>
<dbReference type="GO" id="GO:0016787">
    <property type="term" value="F:hydrolase activity"/>
    <property type="evidence" value="ECO:0007669"/>
    <property type="project" value="UniProtKB-KW"/>
</dbReference>
<evidence type="ECO:0000313" key="3">
    <source>
        <dbReference type="Proteomes" id="UP001597110"/>
    </source>
</evidence>
<proteinExistence type="predicted"/>
<dbReference type="Pfam" id="PF13354">
    <property type="entry name" value="Beta-lactamase2"/>
    <property type="match status" value="1"/>
</dbReference>
<comment type="caution">
    <text evidence="2">The sequence shown here is derived from an EMBL/GenBank/DDBJ whole genome shotgun (WGS) entry which is preliminary data.</text>
</comment>
<dbReference type="Proteomes" id="UP001597110">
    <property type="component" value="Unassembled WGS sequence"/>
</dbReference>
<accession>A0ABW2YCW3</accession>
<protein>
    <submittedName>
        <fullName evidence="2">Serine hydrolase</fullName>
    </submittedName>
</protein>
<dbReference type="InterPro" id="IPR045155">
    <property type="entry name" value="Beta-lactam_cat"/>
</dbReference>
<organism evidence="2 3">
    <name type="scientific">Lysobacter brunescens</name>
    <dbReference type="NCBI Taxonomy" id="262323"/>
    <lineage>
        <taxon>Bacteria</taxon>
        <taxon>Pseudomonadati</taxon>
        <taxon>Pseudomonadota</taxon>
        <taxon>Gammaproteobacteria</taxon>
        <taxon>Lysobacterales</taxon>
        <taxon>Lysobacteraceae</taxon>
        <taxon>Lysobacter</taxon>
    </lineage>
</organism>
<feature type="domain" description="Beta-lactamase class A catalytic" evidence="1">
    <location>
        <begin position="141"/>
        <end position="272"/>
    </location>
</feature>
<dbReference type="Gene3D" id="3.40.710.10">
    <property type="entry name" value="DD-peptidase/beta-lactamase superfamily"/>
    <property type="match status" value="1"/>
</dbReference>
<evidence type="ECO:0000259" key="1">
    <source>
        <dbReference type="Pfam" id="PF13354"/>
    </source>
</evidence>
<sequence length="409" mass="44249">MARHDVSGTVVYQNGPWGQDVPVPRAEVKIVDKDSFNSSDELLKVTCDAQGRFSGRTSEWIDEAFDRPTFRWEARQGAQSSPPRNLGKLETGMRLEVPWGPPSTSTDMALLNSALASLRATHNGGRSGLYLSRNGSVLHASNETLGFDPSSSIKVLVYAQVLRAIEASTGTPSPLDLDTNIFPVMTGPATCPFTVPEASLVFPMKIETAMQKMILDSSNIATEVLRQLAGAGSIDQLISALDMRDTIYRGPPGCARNQTTLADMAKLYTAMAVTPGFLTTMRSKVFELHTWGPMVEIDATVRAHAMMRGLSLTDVENRYRRRVNNIYKRGNGSSGAIDDLNDMSIAGYIGLPSVQPDGTIVMRHYCYGVFADIAQSIAAGANFHTIVALLLAPEIRASVDSFADAGVTI</sequence>
<evidence type="ECO:0000313" key="2">
    <source>
        <dbReference type="EMBL" id="MFD0726309.1"/>
    </source>
</evidence>